<feature type="coiled-coil region" evidence="1">
    <location>
        <begin position="234"/>
        <end position="290"/>
    </location>
</feature>
<keyword evidence="1" id="KW-0175">Coiled coil</keyword>
<keyword evidence="3" id="KW-1133">Transmembrane helix</keyword>
<keyword evidence="5" id="KW-1185">Reference proteome</keyword>
<feature type="coiled-coil region" evidence="1">
    <location>
        <begin position="145"/>
        <end position="172"/>
    </location>
</feature>
<feature type="region of interest" description="Disordered" evidence="2">
    <location>
        <begin position="1"/>
        <end position="70"/>
    </location>
</feature>
<evidence type="ECO:0000313" key="4">
    <source>
        <dbReference type="EMBL" id="SLN24075.1"/>
    </source>
</evidence>
<sequence>MANNKNKQDKDEGAKPEDLPEEPRQPDQPEASADLPPKDEPELEPEDPADLDDSFDDGVQLGVSEEDLADMQALDGVSDEELDSIVADIEAPEAPVDPVAPATPAQPAGEGKGGSVLPALLGGVVAAGIGFAAAWFLMPAQQQNTETLEAALASQNETIAALREEIARMAEASAQGPQASAELAEVMASVQAGLSQEISGQISQVAAQVAAINAGLEAVDSRLTEAEKRPVTEAAGAAAAVSAYEQELETLRAALEEQKTAMQSLSAEAQAEAEARAQQAAELAEIAKAEAAAAITRASLIEIKHALDSGAPFAEAVARLSESAPQPVPEALAAAAESGVRPLSRLQEEFPEAARAVLDVTIRAENAQTMSERVMAFLRNQTGARSLAPREGDDPDAILSRAEAALRQGDLEAALAELEQLPETGKAAIADWLDAARTRANTVKAAQEFALGLDASQG</sequence>
<reference evidence="4 5" key="1">
    <citation type="submission" date="2017-03" db="EMBL/GenBank/DDBJ databases">
        <authorList>
            <person name="Afonso C.L."/>
            <person name="Miller P.J."/>
            <person name="Scott M.A."/>
            <person name="Spackman E."/>
            <person name="Goraichik I."/>
            <person name="Dimitrov K.M."/>
            <person name="Suarez D.L."/>
            <person name="Swayne D.E."/>
        </authorList>
    </citation>
    <scope>NUCLEOTIDE SEQUENCE [LARGE SCALE GENOMIC DNA]</scope>
    <source>
        <strain evidence="4 5">CECT 7680</strain>
    </source>
</reference>
<feature type="region of interest" description="Disordered" evidence="2">
    <location>
        <begin position="92"/>
        <end position="111"/>
    </location>
</feature>
<keyword evidence="3" id="KW-0812">Transmembrane</keyword>
<feature type="transmembrane region" description="Helical" evidence="3">
    <location>
        <begin position="116"/>
        <end position="138"/>
    </location>
</feature>
<organism evidence="4 5">
    <name type="scientific">Pseudoruegeria aquimaris</name>
    <dbReference type="NCBI Taxonomy" id="393663"/>
    <lineage>
        <taxon>Bacteria</taxon>
        <taxon>Pseudomonadati</taxon>
        <taxon>Pseudomonadota</taxon>
        <taxon>Alphaproteobacteria</taxon>
        <taxon>Rhodobacterales</taxon>
        <taxon>Roseobacteraceae</taxon>
        <taxon>Pseudoruegeria</taxon>
    </lineage>
</organism>
<evidence type="ECO:0000313" key="5">
    <source>
        <dbReference type="Proteomes" id="UP000193409"/>
    </source>
</evidence>
<accession>A0A1Y5RSH0</accession>
<feature type="compositionally biased region" description="Basic and acidic residues" evidence="2">
    <location>
        <begin position="1"/>
        <end position="27"/>
    </location>
</feature>
<gene>
    <name evidence="4" type="ORF">PSA7680_00989</name>
</gene>
<dbReference type="Proteomes" id="UP000193409">
    <property type="component" value="Unassembled WGS sequence"/>
</dbReference>
<feature type="compositionally biased region" description="Low complexity" evidence="2">
    <location>
        <begin position="92"/>
        <end position="108"/>
    </location>
</feature>
<name>A0A1Y5RSH0_9RHOB</name>
<dbReference type="AlphaFoldDB" id="A0A1Y5RSH0"/>
<feature type="compositionally biased region" description="Acidic residues" evidence="2">
    <location>
        <begin position="41"/>
        <end position="56"/>
    </location>
</feature>
<keyword evidence="3" id="KW-0472">Membrane</keyword>
<protein>
    <submittedName>
        <fullName evidence="4">Mitochondrial inner membrane protein</fullName>
    </submittedName>
</protein>
<dbReference type="RefSeq" id="WP_085867553.1">
    <property type="nucleotide sequence ID" value="NZ_FWFQ01000005.1"/>
</dbReference>
<evidence type="ECO:0000256" key="1">
    <source>
        <dbReference type="SAM" id="Coils"/>
    </source>
</evidence>
<proteinExistence type="predicted"/>
<dbReference type="OrthoDB" id="7659420at2"/>
<evidence type="ECO:0000256" key="2">
    <source>
        <dbReference type="SAM" id="MobiDB-lite"/>
    </source>
</evidence>
<dbReference type="EMBL" id="FWFQ01000005">
    <property type="protein sequence ID" value="SLN24075.1"/>
    <property type="molecule type" value="Genomic_DNA"/>
</dbReference>
<evidence type="ECO:0000256" key="3">
    <source>
        <dbReference type="SAM" id="Phobius"/>
    </source>
</evidence>